<gene>
    <name evidence="2" type="ORF">TRIVIDRAFT_199738</name>
</gene>
<dbReference type="InParanoid" id="G9MNA2"/>
<name>G9MNA2_HYPVG</name>
<feature type="region of interest" description="Disordered" evidence="1">
    <location>
        <begin position="33"/>
        <end position="58"/>
    </location>
</feature>
<accession>G9MNA2</accession>
<protein>
    <submittedName>
        <fullName evidence="2">Uncharacterized protein</fullName>
    </submittedName>
</protein>
<reference evidence="2 3" key="1">
    <citation type="journal article" date="2011" name="Genome Biol.">
        <title>Comparative genome sequence analysis underscores mycoparasitism as the ancestral life style of Trichoderma.</title>
        <authorList>
            <person name="Kubicek C.P."/>
            <person name="Herrera-Estrella A."/>
            <person name="Seidl-Seiboth V."/>
            <person name="Martinez D.A."/>
            <person name="Druzhinina I.S."/>
            <person name="Thon M."/>
            <person name="Zeilinger S."/>
            <person name="Casas-Flores S."/>
            <person name="Horwitz B.A."/>
            <person name="Mukherjee P.K."/>
            <person name="Mukherjee M."/>
            <person name="Kredics L."/>
            <person name="Alcaraz L.D."/>
            <person name="Aerts A."/>
            <person name="Antal Z."/>
            <person name="Atanasova L."/>
            <person name="Cervantes-Badillo M.G."/>
            <person name="Challacombe J."/>
            <person name="Chertkov O."/>
            <person name="McCluskey K."/>
            <person name="Coulpier F."/>
            <person name="Deshpande N."/>
            <person name="von Doehren H."/>
            <person name="Ebbole D.J."/>
            <person name="Esquivel-Naranjo E.U."/>
            <person name="Fekete E."/>
            <person name="Flipphi M."/>
            <person name="Glaser F."/>
            <person name="Gomez-Rodriguez E.Y."/>
            <person name="Gruber S."/>
            <person name="Han C."/>
            <person name="Henrissat B."/>
            <person name="Hermosa R."/>
            <person name="Hernandez-Onate M."/>
            <person name="Karaffa L."/>
            <person name="Kosti I."/>
            <person name="Le Crom S."/>
            <person name="Lindquist E."/>
            <person name="Lucas S."/>
            <person name="Luebeck M."/>
            <person name="Luebeck P.S."/>
            <person name="Margeot A."/>
            <person name="Metz B."/>
            <person name="Misra M."/>
            <person name="Nevalainen H."/>
            <person name="Omann M."/>
            <person name="Packer N."/>
            <person name="Perrone G."/>
            <person name="Uresti-Rivera E.E."/>
            <person name="Salamov A."/>
            <person name="Schmoll M."/>
            <person name="Seiboth B."/>
            <person name="Shapiro H."/>
            <person name="Sukno S."/>
            <person name="Tamayo-Ramos J.A."/>
            <person name="Tisch D."/>
            <person name="Wiest A."/>
            <person name="Wilkinson H.H."/>
            <person name="Zhang M."/>
            <person name="Coutinho P.M."/>
            <person name="Kenerley C.M."/>
            <person name="Monte E."/>
            <person name="Baker S.E."/>
            <person name="Grigoriev I.V."/>
        </authorList>
    </citation>
    <scope>NUCLEOTIDE SEQUENCE [LARGE SCALE GENOMIC DNA]</scope>
    <source>
        <strain evidence="3">Gv29-8 / FGSC 10586</strain>
    </source>
</reference>
<dbReference type="HOGENOM" id="CLU_1886048_0_0_1"/>
<evidence type="ECO:0000256" key="1">
    <source>
        <dbReference type="SAM" id="MobiDB-lite"/>
    </source>
</evidence>
<proteinExistence type="predicted"/>
<dbReference type="EMBL" id="ABDF02000005">
    <property type="protein sequence ID" value="EHK23358.1"/>
    <property type="molecule type" value="Genomic_DNA"/>
</dbReference>
<dbReference type="GeneID" id="25790073"/>
<dbReference type="VEuPathDB" id="FungiDB:TRIVIDRAFT_199738"/>
<feature type="region of interest" description="Disordered" evidence="1">
    <location>
        <begin position="91"/>
        <end position="114"/>
    </location>
</feature>
<dbReference type="RefSeq" id="XP_013957589.1">
    <property type="nucleotide sequence ID" value="XM_014102114.1"/>
</dbReference>
<feature type="compositionally biased region" description="Polar residues" evidence="1">
    <location>
        <begin position="93"/>
        <end position="103"/>
    </location>
</feature>
<evidence type="ECO:0000313" key="3">
    <source>
        <dbReference type="Proteomes" id="UP000007115"/>
    </source>
</evidence>
<keyword evidence="3" id="KW-1185">Reference proteome</keyword>
<organism evidence="2 3">
    <name type="scientific">Hypocrea virens (strain Gv29-8 / FGSC 10586)</name>
    <name type="common">Gliocladium virens</name>
    <name type="synonym">Trichoderma virens</name>
    <dbReference type="NCBI Taxonomy" id="413071"/>
    <lineage>
        <taxon>Eukaryota</taxon>
        <taxon>Fungi</taxon>
        <taxon>Dikarya</taxon>
        <taxon>Ascomycota</taxon>
        <taxon>Pezizomycotina</taxon>
        <taxon>Sordariomycetes</taxon>
        <taxon>Hypocreomycetidae</taxon>
        <taxon>Hypocreales</taxon>
        <taxon>Hypocreaceae</taxon>
        <taxon>Trichoderma</taxon>
    </lineage>
</organism>
<evidence type="ECO:0000313" key="2">
    <source>
        <dbReference type="EMBL" id="EHK23358.1"/>
    </source>
</evidence>
<dbReference type="OrthoDB" id="10610332at2759"/>
<sequence>MWSANPSWLDDGFRCRYDGCLSSSAIGHAADAGHEGIKGVNPPPYLRPQEGESESDRGKVVPLEAAVAAQHCCPVVHCPQQVLQLHLRKPEPQATSKCKSQGQARAGSRDLASRRTCQSPCPTCKYLLVQVQQKR</sequence>
<comment type="caution">
    <text evidence="2">The sequence shown here is derived from an EMBL/GenBank/DDBJ whole genome shotgun (WGS) entry which is preliminary data.</text>
</comment>
<dbReference type="Proteomes" id="UP000007115">
    <property type="component" value="Unassembled WGS sequence"/>
</dbReference>
<dbReference type="AlphaFoldDB" id="G9MNA2"/>